<organism evidence="1 2">
    <name type="scientific">Pelotomaculum schinkii</name>
    <dbReference type="NCBI Taxonomy" id="78350"/>
    <lineage>
        <taxon>Bacteria</taxon>
        <taxon>Bacillati</taxon>
        <taxon>Bacillota</taxon>
        <taxon>Clostridia</taxon>
        <taxon>Eubacteriales</taxon>
        <taxon>Desulfotomaculaceae</taxon>
        <taxon>Pelotomaculum</taxon>
    </lineage>
</organism>
<proteinExistence type="predicted"/>
<evidence type="ECO:0000313" key="1">
    <source>
        <dbReference type="EMBL" id="TEB06474.1"/>
    </source>
</evidence>
<dbReference type="EMBL" id="QFGA01000001">
    <property type="protein sequence ID" value="TEB06474.1"/>
    <property type="molecule type" value="Genomic_DNA"/>
</dbReference>
<accession>A0A4Y7RBW3</accession>
<keyword evidence="2" id="KW-1185">Reference proteome</keyword>
<protein>
    <submittedName>
        <fullName evidence="1">Uncharacterized protein</fullName>
    </submittedName>
</protein>
<gene>
    <name evidence="1" type="ORF">Psch_00001</name>
</gene>
<sequence length="307" mass="36083">MIVNGKHIIYLDQNKWSDIMKSIDNPMYQDGKYLAVVQKIIEKSKKHEWIFPVSYTHFAETLIWKNVNNSYKLGNTLDAISNKYTMPHFYEVLKDEIIRIAQGKEMLKTYLIQGDPFAFTGSELLMTFEDYDGNRLPEVEKEFQEFFNHLNIYGSSAISDYFDRNEIEQNNEAIFKAMEHEKIWYLSLPEKNRALQYKLQSFKDLYAAMGLSVFNDEMITCDKKILSIIEQISSFDVHISLKINLYQNKEGRIDINDYKDILFLSVAIPYCDVVIAERTWINIAKSLNLNTKHNAILEKDLNYLMKL</sequence>
<dbReference type="RefSeq" id="WP_190238728.1">
    <property type="nucleotide sequence ID" value="NZ_QFGA01000001.1"/>
</dbReference>
<reference evidence="1 2" key="1">
    <citation type="journal article" date="2018" name="Environ. Microbiol.">
        <title>Novel energy conservation strategies and behaviour of Pelotomaculum schinkii driving syntrophic propionate catabolism.</title>
        <authorList>
            <person name="Hidalgo-Ahumada C.A.P."/>
            <person name="Nobu M.K."/>
            <person name="Narihiro T."/>
            <person name="Tamaki H."/>
            <person name="Liu W.T."/>
            <person name="Kamagata Y."/>
            <person name="Stams A.J.M."/>
            <person name="Imachi H."/>
            <person name="Sousa D.Z."/>
        </authorList>
    </citation>
    <scope>NUCLEOTIDE SEQUENCE [LARGE SCALE GENOMIC DNA]</scope>
    <source>
        <strain evidence="1 2">HH</strain>
    </source>
</reference>
<evidence type="ECO:0000313" key="2">
    <source>
        <dbReference type="Proteomes" id="UP000298324"/>
    </source>
</evidence>
<dbReference type="AlphaFoldDB" id="A0A4Y7RBW3"/>
<name>A0A4Y7RBW3_9FIRM</name>
<comment type="caution">
    <text evidence="1">The sequence shown here is derived from an EMBL/GenBank/DDBJ whole genome shotgun (WGS) entry which is preliminary data.</text>
</comment>
<dbReference type="Proteomes" id="UP000298324">
    <property type="component" value="Unassembled WGS sequence"/>
</dbReference>